<dbReference type="EMBL" id="JAACXV010000073">
    <property type="protein sequence ID" value="KAF7284659.1"/>
    <property type="molecule type" value="Genomic_DNA"/>
</dbReference>
<comment type="caution">
    <text evidence="1">The sequence shown here is derived from an EMBL/GenBank/DDBJ whole genome shotgun (WGS) entry which is preliminary data.</text>
</comment>
<accession>A0A834IQX1</accession>
<keyword evidence="2" id="KW-1185">Reference proteome</keyword>
<organism evidence="1 2">
    <name type="scientific">Rhynchophorus ferrugineus</name>
    <name type="common">Red palm weevil</name>
    <name type="synonym">Curculio ferrugineus</name>
    <dbReference type="NCBI Taxonomy" id="354439"/>
    <lineage>
        <taxon>Eukaryota</taxon>
        <taxon>Metazoa</taxon>
        <taxon>Ecdysozoa</taxon>
        <taxon>Arthropoda</taxon>
        <taxon>Hexapoda</taxon>
        <taxon>Insecta</taxon>
        <taxon>Pterygota</taxon>
        <taxon>Neoptera</taxon>
        <taxon>Endopterygota</taxon>
        <taxon>Coleoptera</taxon>
        <taxon>Polyphaga</taxon>
        <taxon>Cucujiformia</taxon>
        <taxon>Curculionidae</taxon>
        <taxon>Dryophthorinae</taxon>
        <taxon>Rhynchophorus</taxon>
    </lineage>
</organism>
<protein>
    <submittedName>
        <fullName evidence="1">Uncharacterized protein</fullName>
    </submittedName>
</protein>
<gene>
    <name evidence="1" type="ORF">GWI33_021845</name>
</gene>
<sequence>MSTEDGERSGRPKECLRLAARGVTSNNGVIFNIDLVMRRLDANRLASVNRLRLDSRRYALNDQKFKVG</sequence>
<dbReference type="Proteomes" id="UP000625711">
    <property type="component" value="Unassembled WGS sequence"/>
</dbReference>
<name>A0A834IQX1_RHYFE</name>
<evidence type="ECO:0000313" key="1">
    <source>
        <dbReference type="EMBL" id="KAF7284659.1"/>
    </source>
</evidence>
<dbReference type="AlphaFoldDB" id="A0A834IQX1"/>
<evidence type="ECO:0000313" key="2">
    <source>
        <dbReference type="Proteomes" id="UP000625711"/>
    </source>
</evidence>
<reference evidence="1" key="1">
    <citation type="submission" date="2020-08" db="EMBL/GenBank/DDBJ databases">
        <title>Genome sequencing and assembly of the red palm weevil Rhynchophorus ferrugineus.</title>
        <authorList>
            <person name="Dias G.B."/>
            <person name="Bergman C.M."/>
            <person name="Manee M."/>
        </authorList>
    </citation>
    <scope>NUCLEOTIDE SEQUENCE</scope>
    <source>
        <strain evidence="1">AA-2017</strain>
        <tissue evidence="1">Whole larva</tissue>
    </source>
</reference>
<proteinExistence type="predicted"/>
<dbReference type="OrthoDB" id="10017160at2759"/>